<comment type="caution">
    <text evidence="2">The sequence shown here is derived from an EMBL/GenBank/DDBJ whole genome shotgun (WGS) entry which is preliminary data.</text>
</comment>
<feature type="compositionally biased region" description="Basic and acidic residues" evidence="1">
    <location>
        <begin position="110"/>
        <end position="129"/>
    </location>
</feature>
<feature type="compositionally biased region" description="Basic and acidic residues" evidence="1">
    <location>
        <begin position="1"/>
        <end position="35"/>
    </location>
</feature>
<sequence>MMVDAEKDDRHAKLTEPVFEDKEQCPLNNLRERSRSPSSLANKEQNMDKICREKSPTTLGKSFLRSAREDSPVQSERRTRDSQTPTKDDLTTMTSPLEKVDGNTATTPEPRWKLDLPMKPIEHPIEILRKPPTPPTLFPPLPWQTNPENFSDNDPLRPKTPDNVNYLGVKGPRTPEGPAPTSPSNSSTSSHPSPLRSPFAIGGGSEETKGEDRRAGENAIEGSWRPRARGPCTPPSPHSQEATPEDQHQQHQQQEGGEEAGSSPSHHYPHSNSESTQKRNAPVKKKLSILEYRKRKSVGGEAGPLDSSPPPCPPSHRNEFSLRGGPHSPSSSSPPGLMGGSGEDEGESNRSSAAGTASSSDLNKHSLINKNMSSNSNNSSSNTTTTSTTTTNSSSNSSNTPAVSEASTSLTATTTSTSTTTGSHSLHTITGGSAQDVKWNAAPTLLERQRENLTARLRREFGLCVADDDEDKSGLRLNCSGMLSRPTPPLLSPTTPLATTSPLSRKPPVLTVGPACMSYLTEGDERTHRRHKSLLPPPPPPPPTAQPKNSIFHGREVIEPKVLCGMKCARDIFAPDRSSGFSWDSHRSNRSSFSALPSAPSHGQSLQVLAYRVPSHLDMQTLPGLGVRAVQGILGRTALLQAPGARDGGSVEPLGPFSPLPLTQ</sequence>
<feature type="compositionally biased region" description="Basic and acidic residues" evidence="1">
    <location>
        <begin position="206"/>
        <end position="216"/>
    </location>
</feature>
<feature type="compositionally biased region" description="Basic and acidic residues" evidence="1">
    <location>
        <begin position="66"/>
        <end position="90"/>
    </location>
</feature>
<proteinExistence type="predicted"/>
<feature type="compositionally biased region" description="Low complexity" evidence="1">
    <location>
        <begin position="324"/>
        <end position="336"/>
    </location>
</feature>
<evidence type="ECO:0000313" key="3">
    <source>
        <dbReference type="Proteomes" id="UP000770661"/>
    </source>
</evidence>
<feature type="compositionally biased region" description="Low complexity" evidence="1">
    <location>
        <begin position="373"/>
        <end position="430"/>
    </location>
</feature>
<feature type="region of interest" description="Disordered" evidence="1">
    <location>
        <begin position="644"/>
        <end position="664"/>
    </location>
</feature>
<feature type="compositionally biased region" description="Basic residues" evidence="1">
    <location>
        <begin position="281"/>
        <end position="297"/>
    </location>
</feature>
<name>A0A8J4XX17_CHIOP</name>
<dbReference type="EMBL" id="JACEEZ010021238">
    <property type="protein sequence ID" value="KAG0713654.1"/>
    <property type="molecule type" value="Genomic_DNA"/>
</dbReference>
<keyword evidence="3" id="KW-1185">Reference proteome</keyword>
<feature type="compositionally biased region" description="Pro residues" evidence="1">
    <location>
        <begin position="535"/>
        <end position="545"/>
    </location>
</feature>
<dbReference type="AlphaFoldDB" id="A0A8J4XX17"/>
<feature type="compositionally biased region" description="Pro residues" evidence="1">
    <location>
        <begin position="131"/>
        <end position="142"/>
    </location>
</feature>
<feature type="compositionally biased region" description="Low complexity" evidence="1">
    <location>
        <begin position="492"/>
        <end position="504"/>
    </location>
</feature>
<protein>
    <submittedName>
        <fullName evidence="2">Uncharacterized protein</fullName>
    </submittedName>
</protein>
<feature type="compositionally biased region" description="Basic and acidic residues" evidence="1">
    <location>
        <begin position="45"/>
        <end position="55"/>
    </location>
</feature>
<accession>A0A8J4XX17</accession>
<dbReference type="OrthoDB" id="1928087at2759"/>
<feature type="compositionally biased region" description="Polar residues" evidence="1">
    <location>
        <begin position="143"/>
        <end position="152"/>
    </location>
</feature>
<evidence type="ECO:0000313" key="2">
    <source>
        <dbReference type="EMBL" id="KAG0713654.1"/>
    </source>
</evidence>
<feature type="region of interest" description="Disordered" evidence="1">
    <location>
        <begin position="1"/>
        <end position="430"/>
    </location>
</feature>
<gene>
    <name evidence="2" type="ORF">GWK47_015736</name>
</gene>
<organism evidence="2 3">
    <name type="scientific">Chionoecetes opilio</name>
    <name type="common">Atlantic snow crab</name>
    <name type="synonym">Cancer opilio</name>
    <dbReference type="NCBI Taxonomy" id="41210"/>
    <lineage>
        <taxon>Eukaryota</taxon>
        <taxon>Metazoa</taxon>
        <taxon>Ecdysozoa</taxon>
        <taxon>Arthropoda</taxon>
        <taxon>Crustacea</taxon>
        <taxon>Multicrustacea</taxon>
        <taxon>Malacostraca</taxon>
        <taxon>Eumalacostraca</taxon>
        <taxon>Eucarida</taxon>
        <taxon>Decapoda</taxon>
        <taxon>Pleocyemata</taxon>
        <taxon>Brachyura</taxon>
        <taxon>Eubrachyura</taxon>
        <taxon>Majoidea</taxon>
        <taxon>Majidae</taxon>
        <taxon>Chionoecetes</taxon>
    </lineage>
</organism>
<feature type="compositionally biased region" description="Polar residues" evidence="1">
    <location>
        <begin position="590"/>
        <end position="600"/>
    </location>
</feature>
<feature type="compositionally biased region" description="Low complexity" evidence="1">
    <location>
        <begin position="250"/>
        <end position="275"/>
    </location>
</feature>
<feature type="region of interest" description="Disordered" evidence="1">
    <location>
        <begin position="579"/>
        <end position="600"/>
    </location>
</feature>
<feature type="region of interest" description="Disordered" evidence="1">
    <location>
        <begin position="486"/>
        <end position="508"/>
    </location>
</feature>
<dbReference type="Proteomes" id="UP000770661">
    <property type="component" value="Unassembled WGS sequence"/>
</dbReference>
<evidence type="ECO:0000256" key="1">
    <source>
        <dbReference type="SAM" id="MobiDB-lite"/>
    </source>
</evidence>
<reference evidence="2" key="1">
    <citation type="submission" date="2020-07" db="EMBL/GenBank/DDBJ databases">
        <title>The High-quality genome of the commercially important snow crab, Chionoecetes opilio.</title>
        <authorList>
            <person name="Jeong J.-H."/>
            <person name="Ryu S."/>
        </authorList>
    </citation>
    <scope>NUCLEOTIDE SEQUENCE</scope>
    <source>
        <strain evidence="2">MADBK_172401_WGS</strain>
        <tissue evidence="2">Digestive gland</tissue>
    </source>
</reference>
<feature type="compositionally biased region" description="Polar residues" evidence="1">
    <location>
        <begin position="349"/>
        <end position="372"/>
    </location>
</feature>
<feature type="compositionally biased region" description="Low complexity" evidence="1">
    <location>
        <begin position="182"/>
        <end position="198"/>
    </location>
</feature>
<feature type="region of interest" description="Disordered" evidence="1">
    <location>
        <begin position="523"/>
        <end position="550"/>
    </location>
</feature>